<organism evidence="1 2">
    <name type="scientific">Sedimentitalea arenosa</name>
    <dbReference type="NCBI Taxonomy" id="2798803"/>
    <lineage>
        <taxon>Bacteria</taxon>
        <taxon>Pseudomonadati</taxon>
        <taxon>Pseudomonadota</taxon>
        <taxon>Alphaproteobacteria</taxon>
        <taxon>Rhodobacterales</taxon>
        <taxon>Paracoccaceae</taxon>
        <taxon>Sedimentitalea</taxon>
    </lineage>
</organism>
<evidence type="ECO:0000313" key="1">
    <source>
        <dbReference type="EMBL" id="MBJ6371170.1"/>
    </source>
</evidence>
<protein>
    <submittedName>
        <fullName evidence="1">Uncharacterized protein</fullName>
    </submittedName>
</protein>
<accession>A0A8J7J0W7</accession>
<reference evidence="1" key="1">
    <citation type="submission" date="2020-12" db="EMBL/GenBank/DDBJ databases">
        <title>Sedimentitalea sp. nov., isolated from sand in Incheon.</title>
        <authorList>
            <person name="Kim W."/>
        </authorList>
    </citation>
    <scope>NUCLEOTIDE SEQUENCE</scope>
    <source>
        <strain evidence="1">CAU 1593</strain>
    </source>
</reference>
<gene>
    <name evidence="1" type="ORF">JF290_06495</name>
</gene>
<name>A0A8J7J0W7_9RHOB</name>
<keyword evidence="2" id="KW-1185">Reference proteome</keyword>
<comment type="caution">
    <text evidence="1">The sequence shown here is derived from an EMBL/GenBank/DDBJ whole genome shotgun (WGS) entry which is preliminary data.</text>
</comment>
<dbReference type="EMBL" id="JAELVR010000004">
    <property type="protein sequence ID" value="MBJ6371170.1"/>
    <property type="molecule type" value="Genomic_DNA"/>
</dbReference>
<dbReference type="RefSeq" id="WP_199024034.1">
    <property type="nucleotide sequence ID" value="NZ_JAELVR010000004.1"/>
</dbReference>
<proteinExistence type="predicted"/>
<dbReference type="Proteomes" id="UP000619079">
    <property type="component" value="Unassembled WGS sequence"/>
</dbReference>
<evidence type="ECO:0000313" key="2">
    <source>
        <dbReference type="Proteomes" id="UP000619079"/>
    </source>
</evidence>
<sequence>MIDLILAAAPFALLAVQDPAPLPADWSAEKCDLYQQAFSDALAAVGPVGLRPGFLAQNDAFIASGCTTQGTVCAETEAEIALADLLTIMTMNEGMASTFVPFGCKAPD</sequence>
<dbReference type="AlphaFoldDB" id="A0A8J7J0W7"/>